<feature type="compositionally biased region" description="Basic residues" evidence="1">
    <location>
        <begin position="82"/>
        <end position="98"/>
    </location>
</feature>
<evidence type="ECO:0000256" key="1">
    <source>
        <dbReference type="SAM" id="MobiDB-lite"/>
    </source>
</evidence>
<feature type="compositionally biased region" description="Basic and acidic residues" evidence="1">
    <location>
        <begin position="62"/>
        <end position="81"/>
    </location>
</feature>
<name>A0A9P3GTC5_9APHY</name>
<dbReference type="Proteomes" id="UP000703269">
    <property type="component" value="Unassembled WGS sequence"/>
</dbReference>
<feature type="compositionally biased region" description="Basic and acidic residues" evidence="1">
    <location>
        <begin position="99"/>
        <end position="115"/>
    </location>
</feature>
<dbReference type="EMBL" id="BPQB01000107">
    <property type="protein sequence ID" value="GJE99360.1"/>
    <property type="molecule type" value="Genomic_DNA"/>
</dbReference>
<dbReference type="AlphaFoldDB" id="A0A9P3GTC5"/>
<evidence type="ECO:0000313" key="2">
    <source>
        <dbReference type="EMBL" id="GJE99360.1"/>
    </source>
</evidence>
<gene>
    <name evidence="2" type="ORF">PsYK624_156140</name>
</gene>
<accession>A0A9P3GTC5</accession>
<proteinExistence type="predicted"/>
<evidence type="ECO:0000313" key="3">
    <source>
        <dbReference type="Proteomes" id="UP000703269"/>
    </source>
</evidence>
<feature type="compositionally biased region" description="Basic residues" evidence="1">
    <location>
        <begin position="124"/>
        <end position="142"/>
    </location>
</feature>
<sequence length="191" mass="22053">MRRRVPRLGSSLRERADPAPQHLYPPIVQRHRSRGIPLADGLRRLRLVHAALAVRRAQVHADGGRRDADAVHHHLERDGVRRRAARAAHPHRVHHGARRRLDPRREHPRRDDADARGLLGAGHARGHRRRRGPRPPHHRRADHRVQQRAPLRAGRCRQPHWRPPVLRPHQETRFSYAAWAPSATLAYSVCA</sequence>
<reference evidence="2 3" key="1">
    <citation type="submission" date="2021-08" db="EMBL/GenBank/DDBJ databases">
        <title>Draft Genome Sequence of Phanerochaete sordida strain YK-624.</title>
        <authorList>
            <person name="Mori T."/>
            <person name="Dohra H."/>
            <person name="Suzuki T."/>
            <person name="Kawagishi H."/>
            <person name="Hirai H."/>
        </authorList>
    </citation>
    <scope>NUCLEOTIDE SEQUENCE [LARGE SCALE GENOMIC DNA]</scope>
    <source>
        <strain evidence="2 3">YK-624</strain>
    </source>
</reference>
<comment type="caution">
    <text evidence="2">The sequence shown here is derived from an EMBL/GenBank/DDBJ whole genome shotgun (WGS) entry which is preliminary data.</text>
</comment>
<keyword evidence="3" id="KW-1185">Reference proteome</keyword>
<feature type="region of interest" description="Disordered" evidence="1">
    <location>
        <begin position="1"/>
        <end position="23"/>
    </location>
</feature>
<protein>
    <submittedName>
        <fullName evidence="2">Uncharacterized protein</fullName>
    </submittedName>
</protein>
<organism evidence="2 3">
    <name type="scientific">Phanerochaete sordida</name>
    <dbReference type="NCBI Taxonomy" id="48140"/>
    <lineage>
        <taxon>Eukaryota</taxon>
        <taxon>Fungi</taxon>
        <taxon>Dikarya</taxon>
        <taxon>Basidiomycota</taxon>
        <taxon>Agaricomycotina</taxon>
        <taxon>Agaricomycetes</taxon>
        <taxon>Polyporales</taxon>
        <taxon>Phanerochaetaceae</taxon>
        <taxon>Phanerochaete</taxon>
    </lineage>
</organism>
<feature type="region of interest" description="Disordered" evidence="1">
    <location>
        <begin position="61"/>
        <end position="151"/>
    </location>
</feature>